<protein>
    <recommendedName>
        <fullName evidence="4">LysR substrate-binding domain-containing protein</fullName>
    </recommendedName>
</protein>
<organism evidence="1">
    <name type="scientific">Bradyrhizobium septentrionale</name>
    <dbReference type="NCBI Taxonomy" id="1404411"/>
    <lineage>
        <taxon>Bacteria</taxon>
        <taxon>Pseudomonadati</taxon>
        <taxon>Pseudomonadota</taxon>
        <taxon>Alphaproteobacteria</taxon>
        <taxon>Hyphomicrobiales</taxon>
        <taxon>Nitrobacteraceae</taxon>
        <taxon>Bradyrhizobium</taxon>
    </lineage>
</organism>
<evidence type="ECO:0008006" key="4">
    <source>
        <dbReference type="Google" id="ProtNLM"/>
    </source>
</evidence>
<evidence type="ECO:0000313" key="2">
    <source>
        <dbReference type="EMBL" id="WXC83368.1"/>
    </source>
</evidence>
<keyword evidence="3" id="KW-1185">Reference proteome</keyword>
<name>A0A974A338_9BRAD</name>
<dbReference type="RefSeq" id="WP_166206279.1">
    <property type="nucleotide sequence ID" value="NZ_CP088285.1"/>
</dbReference>
<sequence>MPELVAEGRGVGIVDPVASKPFTEGLAIRPFNPKIRYQIAILSPRRMKRRPGWRRISPNCCGASCGRELRARGRRQRFLSSDLRVH</sequence>
<dbReference type="Proteomes" id="UP001432046">
    <property type="component" value="Chromosome"/>
</dbReference>
<reference evidence="2" key="3">
    <citation type="submission" date="2024-03" db="EMBL/GenBank/DDBJ databases">
        <authorList>
            <person name="Bromfield E.S.P."/>
            <person name="Cloutier S."/>
        </authorList>
    </citation>
    <scope>NUCLEOTIDE SEQUENCE</scope>
    <source>
        <strain evidence="2">5S5</strain>
    </source>
</reference>
<dbReference type="EMBL" id="JAAOLE020000001">
    <property type="protein sequence ID" value="NVI46785.1"/>
    <property type="molecule type" value="Genomic_DNA"/>
</dbReference>
<reference evidence="1" key="1">
    <citation type="submission" date="2020-06" db="EMBL/GenBank/DDBJ databases">
        <title>Whole Genome Sequence of Bradyrhizobium sp. Strain 1S1.</title>
        <authorList>
            <person name="Bromfield E.S.P."/>
            <person name="Cloutier S."/>
        </authorList>
    </citation>
    <scope>NUCLEOTIDE SEQUENCE [LARGE SCALE GENOMIC DNA]</scope>
    <source>
        <strain evidence="1">1S1</strain>
    </source>
</reference>
<evidence type="ECO:0000313" key="3">
    <source>
        <dbReference type="Proteomes" id="UP001432046"/>
    </source>
</evidence>
<dbReference type="AlphaFoldDB" id="A0A974A338"/>
<dbReference type="EMBL" id="CP147711">
    <property type="protein sequence ID" value="WXC83368.1"/>
    <property type="molecule type" value="Genomic_DNA"/>
</dbReference>
<gene>
    <name evidence="1" type="ORF">HAP48_028250</name>
    <name evidence="2" type="ORF">WDK88_18215</name>
</gene>
<proteinExistence type="predicted"/>
<accession>A0A974A338</accession>
<reference evidence="2" key="2">
    <citation type="journal article" date="2021" name="Int. J. Syst. Evol. Microbiol.">
        <title>Bradyrhizobium septentrionale sp. nov. (sv. septentrionale) and Bradyrhizobium quebecense sp. nov. (sv. septentrionale) associated with legumes native to Canada possess rearranged symbiosis genes and numerous insertion sequences.</title>
        <authorList>
            <person name="Bromfield E.S.P."/>
            <person name="Cloutier S."/>
        </authorList>
    </citation>
    <scope>NUCLEOTIDE SEQUENCE</scope>
    <source>
        <strain evidence="2">5S5</strain>
    </source>
</reference>
<evidence type="ECO:0000313" key="1">
    <source>
        <dbReference type="EMBL" id="NVI46785.1"/>
    </source>
</evidence>